<dbReference type="EMBL" id="CAJOBB010000886">
    <property type="protein sequence ID" value="CAF3770708.1"/>
    <property type="molecule type" value="Genomic_DNA"/>
</dbReference>
<accession>A0A819G2D5</accession>
<dbReference type="Proteomes" id="UP000663860">
    <property type="component" value="Unassembled WGS sequence"/>
</dbReference>
<evidence type="ECO:0000313" key="1">
    <source>
        <dbReference type="EMBL" id="CAF1029621.1"/>
    </source>
</evidence>
<evidence type="ECO:0000313" key="3">
    <source>
        <dbReference type="EMBL" id="CAF3770708.1"/>
    </source>
</evidence>
<gene>
    <name evidence="2" type="ORF">IZO911_LOCUS21677</name>
    <name evidence="1" type="ORF">JYZ213_LOCUS17523</name>
    <name evidence="3" type="ORF">KXQ929_LOCUS15348</name>
    <name evidence="4" type="ORF">OXD698_LOCUS22557</name>
</gene>
<sequence>MNHLIGPDTDLNTVKGPFDFCPVNIEIRLFQDGQRSSYVITSINGQSLGTEHLQGIRSPIVRINFPDGAIRHAANIPNNATHYCWLNSVNIAQSDIAKNASKNEMAMLLHGGLAYFNQDESQTYNLIQINRFRLIETGCLWLKGRKPWRSEYTQSLRNEGRLASVQHTHLWDKGVRYVAFLNSGEEFVSANDPTNSKYIATEYWAFLYLFNDDTSPNPRDCFYEVSPVPFGEQPTE</sequence>
<dbReference type="Proteomes" id="UP000663868">
    <property type="component" value="Unassembled WGS sequence"/>
</dbReference>
<name>A0A819G2D5_9BILA</name>
<dbReference type="Proteomes" id="UP000663844">
    <property type="component" value="Unassembled WGS sequence"/>
</dbReference>
<evidence type="ECO:0000313" key="4">
    <source>
        <dbReference type="EMBL" id="CAF3874690.1"/>
    </source>
</evidence>
<dbReference type="EMBL" id="CAJNOE010000235">
    <property type="protein sequence ID" value="CAF1075818.1"/>
    <property type="molecule type" value="Genomic_DNA"/>
</dbReference>
<evidence type="ECO:0000313" key="5">
    <source>
        <dbReference type="Proteomes" id="UP000663844"/>
    </source>
</evidence>
<dbReference type="EMBL" id="CAJNOG010000165">
    <property type="protein sequence ID" value="CAF1029621.1"/>
    <property type="molecule type" value="Genomic_DNA"/>
</dbReference>
<reference evidence="4" key="1">
    <citation type="submission" date="2021-02" db="EMBL/GenBank/DDBJ databases">
        <authorList>
            <person name="Nowell W R."/>
        </authorList>
    </citation>
    <scope>NUCLEOTIDE SEQUENCE</scope>
</reference>
<dbReference type="EMBL" id="CAJOAZ010001934">
    <property type="protein sequence ID" value="CAF3874690.1"/>
    <property type="molecule type" value="Genomic_DNA"/>
</dbReference>
<evidence type="ECO:0000313" key="2">
    <source>
        <dbReference type="EMBL" id="CAF1075818.1"/>
    </source>
</evidence>
<protein>
    <submittedName>
        <fullName evidence="4">Uncharacterized protein</fullName>
    </submittedName>
</protein>
<proteinExistence type="predicted"/>
<dbReference type="Proteomes" id="UP000663845">
    <property type="component" value="Unassembled WGS sequence"/>
</dbReference>
<dbReference type="AlphaFoldDB" id="A0A819G2D5"/>
<organism evidence="4 5">
    <name type="scientific">Adineta steineri</name>
    <dbReference type="NCBI Taxonomy" id="433720"/>
    <lineage>
        <taxon>Eukaryota</taxon>
        <taxon>Metazoa</taxon>
        <taxon>Spiralia</taxon>
        <taxon>Gnathifera</taxon>
        <taxon>Rotifera</taxon>
        <taxon>Eurotatoria</taxon>
        <taxon>Bdelloidea</taxon>
        <taxon>Adinetida</taxon>
        <taxon>Adinetidae</taxon>
        <taxon>Adineta</taxon>
    </lineage>
</organism>
<comment type="caution">
    <text evidence="4">The sequence shown here is derived from an EMBL/GenBank/DDBJ whole genome shotgun (WGS) entry which is preliminary data.</text>
</comment>